<accession>A0A5A5TKJ8</accession>
<dbReference type="InterPro" id="IPR038721">
    <property type="entry name" value="IS701-like_DDE_dom"/>
</dbReference>
<dbReference type="EMBL" id="BIXY01000142">
    <property type="protein sequence ID" value="GCF11758.1"/>
    <property type="molecule type" value="Genomic_DNA"/>
</dbReference>
<gene>
    <name evidence="2" type="ORF">KDI_53220</name>
</gene>
<dbReference type="Proteomes" id="UP000322530">
    <property type="component" value="Unassembled WGS sequence"/>
</dbReference>
<dbReference type="RefSeq" id="WP_149404559.1">
    <property type="nucleotide sequence ID" value="NZ_BIXY01000142.1"/>
</dbReference>
<comment type="caution">
    <text evidence="2">The sequence shown here is derived from an EMBL/GenBank/DDBJ whole genome shotgun (WGS) entry which is preliminary data.</text>
</comment>
<evidence type="ECO:0000259" key="1">
    <source>
        <dbReference type="Pfam" id="PF13546"/>
    </source>
</evidence>
<dbReference type="InterPro" id="IPR012337">
    <property type="entry name" value="RNaseH-like_sf"/>
</dbReference>
<name>A0A5A5TKJ8_9CHLR</name>
<proteinExistence type="predicted"/>
<dbReference type="Gene3D" id="3.90.350.10">
    <property type="entry name" value="Transposase Inhibitor Protein From Tn5, Chain A, domain 1"/>
    <property type="match status" value="1"/>
</dbReference>
<sequence>MNFNTLKQVRQQVYDSFERGADALFNLCDALRCESQARSLPELSYSSFFEREWSSLYQALSNGKINDVALRQIWVKALLARIPESQTVCISVDASSIARPEAETSRDRGIIPVSNLPRAAKPISVGWQYSTVMLLPEVTSSWVGILDQRRIETAQTAIEVAIAQLQALVPLIKHPIIILADRWYATADFLRACKTLGCQVLIRLKRNRKLYRPAVRTSTKGRPPLDGPLFQGSRPDTVGGVEASLMSYDKKGKIVTVNRWSQLHVRQARDVQVRVFGVQREGAKDSPN</sequence>
<keyword evidence="3" id="KW-1185">Reference proteome</keyword>
<protein>
    <recommendedName>
        <fullName evidence="1">Transposase IS701-like DDE domain-containing protein</fullName>
    </recommendedName>
</protein>
<reference evidence="2 3" key="1">
    <citation type="submission" date="2019-01" db="EMBL/GenBank/DDBJ databases">
        <title>Draft genome sequence of Dictyobacter sp. Uno17.</title>
        <authorList>
            <person name="Wang C.M."/>
            <person name="Zheng Y."/>
            <person name="Sakai Y."/>
            <person name="Abe K."/>
            <person name="Yokota A."/>
            <person name="Yabe S."/>
        </authorList>
    </citation>
    <scope>NUCLEOTIDE SEQUENCE [LARGE SCALE GENOMIC DNA]</scope>
    <source>
        <strain evidence="2 3">Uno17</strain>
    </source>
</reference>
<evidence type="ECO:0000313" key="2">
    <source>
        <dbReference type="EMBL" id="GCF11758.1"/>
    </source>
</evidence>
<organism evidence="2 3">
    <name type="scientific">Dictyobacter arantiisoli</name>
    <dbReference type="NCBI Taxonomy" id="2014874"/>
    <lineage>
        <taxon>Bacteria</taxon>
        <taxon>Bacillati</taxon>
        <taxon>Chloroflexota</taxon>
        <taxon>Ktedonobacteria</taxon>
        <taxon>Ktedonobacterales</taxon>
        <taxon>Dictyobacteraceae</taxon>
        <taxon>Dictyobacter</taxon>
    </lineage>
</organism>
<dbReference type="SUPFAM" id="SSF53098">
    <property type="entry name" value="Ribonuclease H-like"/>
    <property type="match status" value="1"/>
</dbReference>
<dbReference type="Pfam" id="PF13546">
    <property type="entry name" value="DDE_5"/>
    <property type="match status" value="1"/>
</dbReference>
<feature type="domain" description="Transposase IS701-like DDE" evidence="1">
    <location>
        <begin position="13"/>
        <end position="244"/>
    </location>
</feature>
<evidence type="ECO:0000313" key="3">
    <source>
        <dbReference type="Proteomes" id="UP000322530"/>
    </source>
</evidence>
<dbReference type="OrthoDB" id="143334at2"/>
<dbReference type="AlphaFoldDB" id="A0A5A5TKJ8"/>